<evidence type="ECO:0000313" key="5">
    <source>
        <dbReference type="Proteomes" id="UP001271769"/>
    </source>
</evidence>
<reference evidence="4 5" key="1">
    <citation type="journal article" date="2013" name="Antonie Van Leeuwenhoek">
        <title>Dongia rigui sp. nov., isolated from freshwater of a large wetland in Korea.</title>
        <authorList>
            <person name="Baik K.S."/>
            <person name="Hwang Y.M."/>
            <person name="Choi J.S."/>
            <person name="Kwon J."/>
            <person name="Seong C.N."/>
        </authorList>
    </citation>
    <scope>NUCLEOTIDE SEQUENCE [LARGE SCALE GENOMIC DNA]</scope>
    <source>
        <strain evidence="4 5">04SU4-P</strain>
    </source>
</reference>
<organism evidence="4 5">
    <name type="scientific">Dongia rigui</name>
    <dbReference type="NCBI Taxonomy" id="940149"/>
    <lineage>
        <taxon>Bacteria</taxon>
        <taxon>Pseudomonadati</taxon>
        <taxon>Pseudomonadota</taxon>
        <taxon>Alphaproteobacteria</taxon>
        <taxon>Rhodospirillales</taxon>
        <taxon>Dongiaceae</taxon>
        <taxon>Dongia</taxon>
    </lineage>
</organism>
<accession>A0ABU5E4E6</accession>
<dbReference type="EMBL" id="JAXCLX010000005">
    <property type="protein sequence ID" value="MDY0874500.1"/>
    <property type="molecule type" value="Genomic_DNA"/>
</dbReference>
<dbReference type="PANTHER" id="PTHR11851">
    <property type="entry name" value="METALLOPROTEASE"/>
    <property type="match status" value="1"/>
</dbReference>
<feature type="domain" description="Peptidase M16 C-terminal" evidence="3">
    <location>
        <begin position="190"/>
        <end position="364"/>
    </location>
</feature>
<dbReference type="Proteomes" id="UP001271769">
    <property type="component" value="Unassembled WGS sequence"/>
</dbReference>
<dbReference type="PANTHER" id="PTHR11851:SF224">
    <property type="entry name" value="PROCESSING PROTEASE"/>
    <property type="match status" value="1"/>
</dbReference>
<evidence type="ECO:0000259" key="3">
    <source>
        <dbReference type="Pfam" id="PF05193"/>
    </source>
</evidence>
<feature type="domain" description="Peptidase M16 N-terminal" evidence="2">
    <location>
        <begin position="41"/>
        <end position="183"/>
    </location>
</feature>
<dbReference type="InterPro" id="IPR011765">
    <property type="entry name" value="Pept_M16_N"/>
</dbReference>
<dbReference type="Pfam" id="PF05193">
    <property type="entry name" value="Peptidase_M16_C"/>
    <property type="match status" value="1"/>
</dbReference>
<feature type="signal peptide" evidence="1">
    <location>
        <begin position="1"/>
        <end position="23"/>
    </location>
</feature>
<dbReference type="InterPro" id="IPR050361">
    <property type="entry name" value="MPP/UQCRC_Complex"/>
</dbReference>
<feature type="chain" id="PRO_5045764949" evidence="1">
    <location>
        <begin position="24"/>
        <end position="443"/>
    </location>
</feature>
<dbReference type="Gene3D" id="3.30.830.10">
    <property type="entry name" value="Metalloenzyme, LuxS/M16 peptidase-like"/>
    <property type="match status" value="2"/>
</dbReference>
<keyword evidence="1" id="KW-0732">Signal</keyword>
<name>A0ABU5E4E6_9PROT</name>
<sequence length="443" mass="48184">MMHFLRTALAVAVLSLLPRLAAATEIQKIVSPAGIEVWLVEDHTVPVISLSFGWDGGTAMDPKGKEGVAMLASGLMDEGAGDIDSATFQRKIADLGLDYGFDASADSFSGSLRTLTANKDAAVDLLALALTKPRFDAEPVERMRRQFLIAIDGEQRDPNAAAYRALEKKLLGDHPYARSNYGTKESMSALTPDDLRQFMKDRLTRDHLFVAAAGDINAEDLGKLVDRAFAGLPEKGVADNVPEAKVADAGSLSVLTRNVPQATVIFAQPGIKRADKDFFAVYLMNYVLGGGGFSSRLMTEIREKRGLSYGVNTDLVTLDHVGFLSGRYETPNAKVKETLDLLRAEWQRMAEKGPTQAELDDARTYLLGYYPRNLTTTSKAAETLLGIQMEGLGIDYIERRRTEIEAVTLDDVKRMAKTLLNDKALTVVVAGKPEGLEGAVPVQ</sequence>
<dbReference type="InterPro" id="IPR011249">
    <property type="entry name" value="Metalloenz_LuxS/M16"/>
</dbReference>
<evidence type="ECO:0000256" key="1">
    <source>
        <dbReference type="SAM" id="SignalP"/>
    </source>
</evidence>
<protein>
    <submittedName>
        <fullName evidence="4">Pitrilysin family protein</fullName>
    </submittedName>
</protein>
<evidence type="ECO:0000259" key="2">
    <source>
        <dbReference type="Pfam" id="PF00675"/>
    </source>
</evidence>
<keyword evidence="5" id="KW-1185">Reference proteome</keyword>
<dbReference type="Pfam" id="PF00675">
    <property type="entry name" value="Peptidase_M16"/>
    <property type="match status" value="1"/>
</dbReference>
<dbReference type="InterPro" id="IPR007863">
    <property type="entry name" value="Peptidase_M16_C"/>
</dbReference>
<dbReference type="SUPFAM" id="SSF63411">
    <property type="entry name" value="LuxS/MPP-like metallohydrolase"/>
    <property type="match status" value="2"/>
</dbReference>
<comment type="caution">
    <text evidence="4">The sequence shown here is derived from an EMBL/GenBank/DDBJ whole genome shotgun (WGS) entry which is preliminary data.</text>
</comment>
<evidence type="ECO:0000313" key="4">
    <source>
        <dbReference type="EMBL" id="MDY0874500.1"/>
    </source>
</evidence>
<proteinExistence type="predicted"/>
<gene>
    <name evidence="4" type="ORF">SMD31_21355</name>
</gene>
<dbReference type="RefSeq" id="WP_320502968.1">
    <property type="nucleotide sequence ID" value="NZ_JAXCLX010000005.1"/>
</dbReference>